<dbReference type="PANTHER" id="PTHR46268">
    <property type="entry name" value="STRESS RESPONSE PROTEIN NHAX"/>
    <property type="match status" value="1"/>
</dbReference>
<proteinExistence type="inferred from homology"/>
<dbReference type="Gene3D" id="3.40.50.620">
    <property type="entry name" value="HUPs"/>
    <property type="match status" value="1"/>
</dbReference>
<evidence type="ECO:0000259" key="2">
    <source>
        <dbReference type="Pfam" id="PF00582"/>
    </source>
</evidence>
<dbReference type="EMBL" id="REGA01000005">
    <property type="protein sequence ID" value="RQG95506.1"/>
    <property type="molecule type" value="Genomic_DNA"/>
</dbReference>
<dbReference type="AlphaFoldDB" id="A0A3N6MM54"/>
<dbReference type="InterPro" id="IPR006015">
    <property type="entry name" value="Universal_stress_UspA"/>
</dbReference>
<gene>
    <name evidence="3" type="ORF">EA473_08620</name>
</gene>
<comment type="similarity">
    <text evidence="1">Belongs to the universal stress protein A family.</text>
</comment>
<feature type="domain" description="UspA" evidence="2">
    <location>
        <begin position="1"/>
        <end position="141"/>
    </location>
</feature>
<dbReference type="InterPro" id="IPR014729">
    <property type="entry name" value="Rossmann-like_a/b/a_fold"/>
</dbReference>
<evidence type="ECO:0000313" key="4">
    <source>
        <dbReference type="Proteomes" id="UP000282323"/>
    </source>
</evidence>
<evidence type="ECO:0000256" key="1">
    <source>
        <dbReference type="ARBA" id="ARBA00008791"/>
    </source>
</evidence>
<dbReference type="Proteomes" id="UP000282323">
    <property type="component" value="Unassembled WGS sequence"/>
</dbReference>
<dbReference type="PRINTS" id="PR01438">
    <property type="entry name" value="UNVRSLSTRESS"/>
</dbReference>
<dbReference type="PANTHER" id="PTHR46268:SF24">
    <property type="entry name" value="UNIVERSAL STRESS PROTEIN"/>
    <property type="match status" value="1"/>
</dbReference>
<protein>
    <submittedName>
        <fullName evidence="3">Universal stress protein</fullName>
    </submittedName>
</protein>
<dbReference type="InterPro" id="IPR006016">
    <property type="entry name" value="UspA"/>
</dbReference>
<accession>A0A3N6MM54</accession>
<name>A0A3N6MM54_NATCH</name>
<dbReference type="CDD" id="cd00293">
    <property type="entry name" value="USP-like"/>
    <property type="match status" value="1"/>
</dbReference>
<dbReference type="OrthoDB" id="105697at2157"/>
<sequence length="141" mass="15191">MSDRTLVPYDGSPPSVKALEYAFDTFPGADITALYVVPAPEGYWSAFQGSKEGRSAPDRATDRGREILDEATEIADEHDHALDTELVVGKPERAIVEQTVDGAYDTVVIGSHGREGISRVLLGSVAETVVRRAPVPVLVVR</sequence>
<dbReference type="Pfam" id="PF00582">
    <property type="entry name" value="Usp"/>
    <property type="match status" value="1"/>
</dbReference>
<comment type="caution">
    <text evidence="3">The sequence shown here is derived from an EMBL/GenBank/DDBJ whole genome shotgun (WGS) entry which is preliminary data.</text>
</comment>
<reference evidence="3 4" key="1">
    <citation type="submission" date="2018-10" db="EMBL/GenBank/DDBJ databases">
        <title>Natrarchaeobius chitinivorans gen. nov., sp. nov., and Natrarchaeobius haloalkaliphilus sp. nov., alkaliphilic, chitin-utilizing haloarchaea from hypersaline alkaline lakes.</title>
        <authorList>
            <person name="Sorokin D.Y."/>
            <person name="Elcheninov A.G."/>
            <person name="Kostrikina N.A."/>
            <person name="Bale N.J."/>
            <person name="Sinninghe Damste J.S."/>
            <person name="Khijniak T.V."/>
            <person name="Kublanov I.V."/>
            <person name="Toshchakov S.V."/>
        </authorList>
    </citation>
    <scope>NUCLEOTIDE SEQUENCE [LARGE SCALE GENOMIC DNA]</scope>
    <source>
        <strain evidence="3 4">AArcht4T</strain>
    </source>
</reference>
<dbReference type="RefSeq" id="WP_124195222.1">
    <property type="nucleotide sequence ID" value="NZ_REGA01000005.1"/>
</dbReference>
<dbReference type="SUPFAM" id="SSF52402">
    <property type="entry name" value="Adenine nucleotide alpha hydrolases-like"/>
    <property type="match status" value="1"/>
</dbReference>
<evidence type="ECO:0000313" key="3">
    <source>
        <dbReference type="EMBL" id="RQG95506.1"/>
    </source>
</evidence>
<keyword evidence="4" id="KW-1185">Reference proteome</keyword>
<organism evidence="3 4">
    <name type="scientific">Natrarchaeobius chitinivorans</name>
    <dbReference type="NCBI Taxonomy" id="1679083"/>
    <lineage>
        <taxon>Archaea</taxon>
        <taxon>Methanobacteriati</taxon>
        <taxon>Methanobacteriota</taxon>
        <taxon>Stenosarchaea group</taxon>
        <taxon>Halobacteria</taxon>
        <taxon>Halobacteriales</taxon>
        <taxon>Natrialbaceae</taxon>
        <taxon>Natrarchaeobius</taxon>
    </lineage>
</organism>